<dbReference type="InterPro" id="IPR013785">
    <property type="entry name" value="Aldolase_TIM"/>
</dbReference>
<dbReference type="CDD" id="cd01335">
    <property type="entry name" value="Radical_SAM"/>
    <property type="match status" value="1"/>
</dbReference>
<evidence type="ECO:0000256" key="4">
    <source>
        <dbReference type="ARBA" id="ARBA00023014"/>
    </source>
</evidence>
<evidence type="ECO:0000256" key="2">
    <source>
        <dbReference type="ARBA" id="ARBA00022723"/>
    </source>
</evidence>
<dbReference type="SUPFAM" id="SSF102114">
    <property type="entry name" value="Radical SAM enzymes"/>
    <property type="match status" value="1"/>
</dbReference>
<dbReference type="EMBL" id="FMHY01000002">
    <property type="protein sequence ID" value="SCL60091.1"/>
    <property type="molecule type" value="Genomic_DNA"/>
</dbReference>
<keyword evidence="7" id="KW-1185">Reference proteome</keyword>
<name>A0A1C6V1B3_9ACTN</name>
<dbReference type="SFLD" id="SFLDG01067">
    <property type="entry name" value="SPASM/twitch_domain_containing"/>
    <property type="match status" value="1"/>
</dbReference>
<dbReference type="SFLD" id="SFLDS00029">
    <property type="entry name" value="Radical_SAM"/>
    <property type="match status" value="1"/>
</dbReference>
<evidence type="ECO:0000313" key="7">
    <source>
        <dbReference type="Proteomes" id="UP000199696"/>
    </source>
</evidence>
<keyword evidence="3" id="KW-0408">Iron</keyword>
<evidence type="ECO:0000313" key="6">
    <source>
        <dbReference type="EMBL" id="SCL60091.1"/>
    </source>
</evidence>
<evidence type="ECO:0000256" key="3">
    <source>
        <dbReference type="ARBA" id="ARBA00023004"/>
    </source>
</evidence>
<dbReference type="SFLD" id="SFLDG01119">
    <property type="entry name" value="spectinomycin_biosynthesis_(Sp"/>
    <property type="match status" value="1"/>
</dbReference>
<dbReference type="GO" id="GO:0046872">
    <property type="term" value="F:metal ion binding"/>
    <property type="evidence" value="ECO:0007669"/>
    <property type="project" value="UniProtKB-KW"/>
</dbReference>
<dbReference type="STRING" id="227316.GA0070604_4218"/>
<dbReference type="GO" id="GO:0051536">
    <property type="term" value="F:iron-sulfur cluster binding"/>
    <property type="evidence" value="ECO:0007669"/>
    <property type="project" value="UniProtKB-KW"/>
</dbReference>
<dbReference type="InterPro" id="IPR034508">
    <property type="entry name" value="Spectinomycin_biosynthesis"/>
</dbReference>
<dbReference type="InterPro" id="IPR050377">
    <property type="entry name" value="Radical_SAM_PqqE_MftC-like"/>
</dbReference>
<dbReference type="GO" id="GO:0003824">
    <property type="term" value="F:catalytic activity"/>
    <property type="evidence" value="ECO:0007669"/>
    <property type="project" value="InterPro"/>
</dbReference>
<keyword evidence="2" id="KW-0479">Metal-binding</keyword>
<gene>
    <name evidence="6" type="ORF">GA0070604_4218</name>
</gene>
<evidence type="ECO:0000256" key="1">
    <source>
        <dbReference type="ARBA" id="ARBA00022691"/>
    </source>
</evidence>
<dbReference type="AlphaFoldDB" id="A0A1C6V1B3"/>
<feature type="domain" description="Radical SAM core" evidence="5">
    <location>
        <begin position="18"/>
        <end position="120"/>
    </location>
</feature>
<dbReference type="InterPro" id="IPR058240">
    <property type="entry name" value="rSAM_sf"/>
</dbReference>
<keyword evidence="4" id="KW-0411">Iron-sulfur</keyword>
<dbReference type="PANTHER" id="PTHR11228">
    <property type="entry name" value="RADICAL SAM DOMAIN PROTEIN"/>
    <property type="match status" value="1"/>
</dbReference>
<dbReference type="OrthoDB" id="9782387at2"/>
<dbReference type="PANTHER" id="PTHR11228:SF7">
    <property type="entry name" value="PQQA PEPTIDE CYCLASE"/>
    <property type="match status" value="1"/>
</dbReference>
<evidence type="ECO:0000259" key="5">
    <source>
        <dbReference type="Pfam" id="PF04055"/>
    </source>
</evidence>
<dbReference type="InterPro" id="IPR007197">
    <property type="entry name" value="rSAM"/>
</dbReference>
<sequence>MTLEVKDGRVINPEGLEVNVTFHCNMRCTSCSHLAPLYRRQNIDPARLRADLRLLAESYHASYVKLLGGEPLLHPDLLGVIEAVRSSGVSDSVLVCTNGTLLHRAPEEFWEAVDTVEMSIYPSRPLSEEQLGVFRERARQHGVDLLINHYTHFRVAYSERGTDDDGLVRDIFDTCKLAHVWLSHTLHDGWLYRCPQSVVLAEQLADVSWDRTVDGIEIQGGPGFVSSLAEFLNGTKPLRACRNCLGSVGRIHPHAEVPRRSWRQTLPTEDVLDREFLALAREDITIDDGCVVEEEHVAWAAADE</sequence>
<reference evidence="7" key="1">
    <citation type="submission" date="2016-06" db="EMBL/GenBank/DDBJ databases">
        <authorList>
            <person name="Varghese N."/>
            <person name="Submissions Spin"/>
        </authorList>
    </citation>
    <scope>NUCLEOTIDE SEQUENCE [LARGE SCALE GENOMIC DNA]</scope>
    <source>
        <strain evidence="7">DSM 44814</strain>
    </source>
</reference>
<keyword evidence="1" id="KW-0949">S-adenosyl-L-methionine</keyword>
<proteinExistence type="predicted"/>
<dbReference type="Proteomes" id="UP000199696">
    <property type="component" value="Unassembled WGS sequence"/>
</dbReference>
<accession>A0A1C6V1B3</accession>
<organism evidence="6 7">
    <name type="scientific">Micromonospora eburnea</name>
    <dbReference type="NCBI Taxonomy" id="227316"/>
    <lineage>
        <taxon>Bacteria</taxon>
        <taxon>Bacillati</taxon>
        <taxon>Actinomycetota</taxon>
        <taxon>Actinomycetes</taxon>
        <taxon>Micromonosporales</taxon>
        <taxon>Micromonosporaceae</taxon>
        <taxon>Micromonospora</taxon>
    </lineage>
</organism>
<dbReference type="Gene3D" id="3.20.20.70">
    <property type="entry name" value="Aldolase class I"/>
    <property type="match status" value="1"/>
</dbReference>
<protein>
    <submittedName>
        <fullName evidence="6">4Fe-4S single cluster domain-containing protein</fullName>
    </submittedName>
</protein>
<dbReference type="RefSeq" id="WP_091121048.1">
    <property type="nucleotide sequence ID" value="NZ_FMHY01000002.1"/>
</dbReference>
<dbReference type="Pfam" id="PF04055">
    <property type="entry name" value="Radical_SAM"/>
    <property type="match status" value="1"/>
</dbReference>